<evidence type="ECO:0000256" key="8">
    <source>
        <dbReference type="SAM" id="MobiDB-lite"/>
    </source>
</evidence>
<gene>
    <name evidence="9" type="ORF">KC19_1G061400</name>
</gene>
<sequence length="128" mass="13681">MMLGMAARARALQGSARLRAAGSSAKGGAAAKSKKGKGADGPVVPVVAKELREKAVLGANIKKEGADPPVLADSEYPDWLSGLLDKKAALSELQRKKPETMADHEVIRLLKLDNRRRIKENNSLKAKK</sequence>
<feature type="compositionally biased region" description="Low complexity" evidence="8">
    <location>
        <begin position="20"/>
        <end position="31"/>
    </location>
</feature>
<evidence type="ECO:0000256" key="6">
    <source>
        <dbReference type="ARBA" id="ARBA00033752"/>
    </source>
</evidence>
<accession>A0A8T0J449</accession>
<comment type="similarity">
    <text evidence="6">Belongs to the mitochondrion-specific ribosomal protein mL54 family.</text>
</comment>
<evidence type="ECO:0000256" key="7">
    <source>
        <dbReference type="ARBA" id="ARBA00035179"/>
    </source>
</evidence>
<comment type="subcellular location">
    <subcellularLocation>
        <location evidence="1">Mitochondrion</location>
    </subcellularLocation>
</comment>
<dbReference type="Pfam" id="PF08561">
    <property type="entry name" value="Ribosomal_L37"/>
    <property type="match status" value="1"/>
</dbReference>
<evidence type="ECO:0000256" key="1">
    <source>
        <dbReference type="ARBA" id="ARBA00004173"/>
    </source>
</evidence>
<evidence type="ECO:0000256" key="3">
    <source>
        <dbReference type="ARBA" id="ARBA00022980"/>
    </source>
</evidence>
<reference evidence="9" key="1">
    <citation type="submission" date="2020-06" db="EMBL/GenBank/DDBJ databases">
        <title>WGS assembly of Ceratodon purpureus strain R40.</title>
        <authorList>
            <person name="Carey S.B."/>
            <person name="Jenkins J."/>
            <person name="Shu S."/>
            <person name="Lovell J.T."/>
            <person name="Sreedasyam A."/>
            <person name="Maumus F."/>
            <person name="Tiley G.P."/>
            <person name="Fernandez-Pozo N."/>
            <person name="Barry K."/>
            <person name="Chen C."/>
            <person name="Wang M."/>
            <person name="Lipzen A."/>
            <person name="Daum C."/>
            <person name="Saski C.A."/>
            <person name="Payton A.C."/>
            <person name="Mcbreen J.C."/>
            <person name="Conrad R.E."/>
            <person name="Kollar L.M."/>
            <person name="Olsson S."/>
            <person name="Huttunen S."/>
            <person name="Landis J.B."/>
            <person name="Wickett N.J."/>
            <person name="Johnson M.G."/>
            <person name="Rensing S.A."/>
            <person name="Grimwood J."/>
            <person name="Schmutz J."/>
            <person name="Mcdaniel S.F."/>
        </authorList>
    </citation>
    <scope>NUCLEOTIDE SEQUENCE</scope>
    <source>
        <strain evidence="9">R40</strain>
    </source>
</reference>
<evidence type="ECO:0000256" key="4">
    <source>
        <dbReference type="ARBA" id="ARBA00023128"/>
    </source>
</evidence>
<keyword evidence="2" id="KW-0809">Transit peptide</keyword>
<name>A0A8T0J449_CERPU</name>
<dbReference type="Proteomes" id="UP000822688">
    <property type="component" value="Chromosome 1"/>
</dbReference>
<evidence type="ECO:0000313" key="9">
    <source>
        <dbReference type="EMBL" id="KAG0589982.1"/>
    </source>
</evidence>
<dbReference type="OrthoDB" id="10252718at2759"/>
<feature type="region of interest" description="Disordered" evidence="8">
    <location>
        <begin position="16"/>
        <end position="42"/>
    </location>
</feature>
<evidence type="ECO:0000313" key="10">
    <source>
        <dbReference type="Proteomes" id="UP000822688"/>
    </source>
</evidence>
<proteinExistence type="inferred from homology"/>
<keyword evidence="5" id="KW-0687">Ribonucleoprotein</keyword>
<dbReference type="PANTHER" id="PTHR28595">
    <property type="entry name" value="39S RIBOSOMAL PROTEIN L54, MITOCHONDRIAL"/>
    <property type="match status" value="1"/>
</dbReference>
<protein>
    <recommendedName>
        <fullName evidence="7">Large ribosomal subunit protein mL54</fullName>
    </recommendedName>
</protein>
<evidence type="ECO:0000256" key="2">
    <source>
        <dbReference type="ARBA" id="ARBA00022946"/>
    </source>
</evidence>
<comment type="caution">
    <text evidence="9">The sequence shown here is derived from an EMBL/GenBank/DDBJ whole genome shotgun (WGS) entry which is preliminary data.</text>
</comment>
<evidence type="ECO:0000256" key="5">
    <source>
        <dbReference type="ARBA" id="ARBA00023274"/>
    </source>
</evidence>
<dbReference type="InterPro" id="IPR013870">
    <property type="entry name" value="Ribosomal_mL54"/>
</dbReference>
<dbReference type="PANTHER" id="PTHR28595:SF1">
    <property type="entry name" value="LARGE RIBOSOMAL SUBUNIT PROTEIN ML54"/>
    <property type="match status" value="1"/>
</dbReference>
<keyword evidence="10" id="KW-1185">Reference proteome</keyword>
<dbReference type="EMBL" id="CM026421">
    <property type="protein sequence ID" value="KAG0589982.1"/>
    <property type="molecule type" value="Genomic_DNA"/>
</dbReference>
<keyword evidence="4" id="KW-0496">Mitochondrion</keyword>
<dbReference type="AlphaFoldDB" id="A0A8T0J449"/>
<keyword evidence="3" id="KW-0689">Ribosomal protein</keyword>
<organism evidence="9 10">
    <name type="scientific">Ceratodon purpureus</name>
    <name type="common">Fire moss</name>
    <name type="synonym">Dicranum purpureum</name>
    <dbReference type="NCBI Taxonomy" id="3225"/>
    <lineage>
        <taxon>Eukaryota</taxon>
        <taxon>Viridiplantae</taxon>
        <taxon>Streptophyta</taxon>
        <taxon>Embryophyta</taxon>
        <taxon>Bryophyta</taxon>
        <taxon>Bryophytina</taxon>
        <taxon>Bryopsida</taxon>
        <taxon>Dicranidae</taxon>
        <taxon>Pseudoditrichales</taxon>
        <taxon>Ditrichaceae</taxon>
        <taxon>Ceratodon</taxon>
    </lineage>
</organism>
<dbReference type="GO" id="GO:0005762">
    <property type="term" value="C:mitochondrial large ribosomal subunit"/>
    <property type="evidence" value="ECO:0007669"/>
    <property type="project" value="TreeGrafter"/>
</dbReference>
<dbReference type="GO" id="GO:0003735">
    <property type="term" value="F:structural constituent of ribosome"/>
    <property type="evidence" value="ECO:0007669"/>
    <property type="project" value="TreeGrafter"/>
</dbReference>